<dbReference type="InterPro" id="IPR029063">
    <property type="entry name" value="SAM-dependent_MTases_sf"/>
</dbReference>
<accession>A0A2H4UVZ4</accession>
<reference evidence="4" key="1">
    <citation type="journal article" date="2017" name="Elife">
        <title>The kinetoplastid-infecting Bodo saltans virus (BsV), a window into the most abundant giant viruses in the sea.</title>
        <authorList>
            <person name="Deeg C.M."/>
            <person name="Chow C.-E.T."/>
            <person name="Suttle C.A."/>
        </authorList>
    </citation>
    <scope>NUCLEOTIDE SEQUENCE</scope>
    <source>
        <strain evidence="4">NG1</strain>
    </source>
</reference>
<dbReference type="GO" id="GO:0106335">
    <property type="term" value="F:tRNA (5-carboxymethyluridine(34)-5-O)-methyltransferase activity"/>
    <property type="evidence" value="ECO:0007669"/>
    <property type="project" value="TreeGrafter"/>
</dbReference>
<dbReference type="InterPro" id="IPR051422">
    <property type="entry name" value="AlkB_tRNA_MeTrf/Diox"/>
</dbReference>
<evidence type="ECO:0000313" key="5">
    <source>
        <dbReference type="Proteomes" id="UP000240325"/>
    </source>
</evidence>
<dbReference type="PANTHER" id="PTHR13069">
    <property type="entry name" value="ALKYLATED DNA REPAIR PROTEIN ALKB HOMOLOG 8"/>
    <property type="match status" value="1"/>
</dbReference>
<keyword evidence="1 4" id="KW-0489">Methyltransferase</keyword>
<protein>
    <submittedName>
        <fullName evidence="4">Methyltransferase domain-containing protein</fullName>
    </submittedName>
</protein>
<feature type="domain" description="Methyltransferase type 11" evidence="3">
    <location>
        <begin position="62"/>
        <end position="151"/>
    </location>
</feature>
<dbReference type="EMBL" id="MF782455">
    <property type="protein sequence ID" value="ATZ81064.1"/>
    <property type="molecule type" value="Genomic_DNA"/>
</dbReference>
<dbReference type="Pfam" id="PF08241">
    <property type="entry name" value="Methyltransf_11"/>
    <property type="match status" value="1"/>
</dbReference>
<evidence type="ECO:0000256" key="1">
    <source>
        <dbReference type="ARBA" id="ARBA00022603"/>
    </source>
</evidence>
<dbReference type="Gene3D" id="3.40.50.150">
    <property type="entry name" value="Vaccinia Virus protein VP39"/>
    <property type="match status" value="1"/>
</dbReference>
<dbReference type="PANTHER" id="PTHR13069:SF21">
    <property type="entry name" value="ALKYLATED DNA REPAIR PROTEIN ALKB HOMOLOG 8"/>
    <property type="match status" value="1"/>
</dbReference>
<dbReference type="GO" id="GO:0008757">
    <property type="term" value="F:S-adenosylmethionine-dependent methyltransferase activity"/>
    <property type="evidence" value="ECO:0007669"/>
    <property type="project" value="InterPro"/>
</dbReference>
<proteinExistence type="predicted"/>
<evidence type="ECO:0000259" key="3">
    <source>
        <dbReference type="Pfam" id="PF08241"/>
    </source>
</evidence>
<dbReference type="GO" id="GO:0000049">
    <property type="term" value="F:tRNA binding"/>
    <property type="evidence" value="ECO:0007669"/>
    <property type="project" value="TreeGrafter"/>
</dbReference>
<dbReference type="InterPro" id="IPR013216">
    <property type="entry name" value="Methyltransf_11"/>
</dbReference>
<dbReference type="GO" id="GO:0030488">
    <property type="term" value="P:tRNA methylation"/>
    <property type="evidence" value="ECO:0007669"/>
    <property type="project" value="TreeGrafter"/>
</dbReference>
<evidence type="ECO:0000256" key="2">
    <source>
        <dbReference type="ARBA" id="ARBA00022679"/>
    </source>
</evidence>
<dbReference type="GO" id="GO:0002098">
    <property type="term" value="P:tRNA wobble uridine modification"/>
    <property type="evidence" value="ECO:0007669"/>
    <property type="project" value="TreeGrafter"/>
</dbReference>
<dbReference type="CDD" id="cd02440">
    <property type="entry name" value="AdoMet_MTases"/>
    <property type="match status" value="1"/>
</dbReference>
<keyword evidence="5" id="KW-1185">Reference proteome</keyword>
<name>A0A2H4UVZ4_9VIRU</name>
<organism evidence="4">
    <name type="scientific">Bodo saltans virus</name>
    <dbReference type="NCBI Taxonomy" id="2024608"/>
    <lineage>
        <taxon>Viruses</taxon>
        <taxon>Varidnaviria</taxon>
        <taxon>Bamfordvirae</taxon>
        <taxon>Nucleocytoviricota</taxon>
        <taxon>Megaviricetes</taxon>
        <taxon>Imitervirales</taxon>
        <taxon>Mimiviridae</taxon>
        <taxon>Klosneuvirinae</taxon>
        <taxon>Theiavirus</taxon>
        <taxon>Theiavirus salishense</taxon>
    </lineage>
</organism>
<keyword evidence="2" id="KW-0808">Transferase</keyword>
<gene>
    <name evidence="4" type="ORF">BMW23_1019</name>
</gene>
<evidence type="ECO:0000313" key="4">
    <source>
        <dbReference type="EMBL" id="ATZ81064.1"/>
    </source>
</evidence>
<dbReference type="Proteomes" id="UP000240325">
    <property type="component" value="Segment"/>
</dbReference>
<dbReference type="SUPFAM" id="SSF53335">
    <property type="entry name" value="S-adenosyl-L-methionine-dependent methyltransferases"/>
    <property type="match status" value="1"/>
</dbReference>
<sequence>MSGKFYDIDNDEFSKLSACEYENKYVHAPYNNIADSFSNTRHTPWAKIKEYLQKIPLNNVLLDVGCGNGKNLNIFKGENHGCDACEELVSIAKKKCQNVKISNILNLSYDDNFADNIICIAVLHHLSSKERRIHAINELIRVCKTGGEILIYVWAKRDRESEQIVSFKSNNIEYNRYYHLFEKDELIELCEINNLTQIIDVYVDKENLAILIRKNNVGKKIDVKFYKSNAENNT</sequence>